<dbReference type="PROSITE" id="PS51900">
    <property type="entry name" value="CB"/>
    <property type="match status" value="1"/>
</dbReference>
<dbReference type="PROSITE" id="PS51898">
    <property type="entry name" value="TYR_RECOMBINASE"/>
    <property type="match status" value="1"/>
</dbReference>
<gene>
    <name evidence="7" type="ORF">GCM10022212_01310</name>
</gene>
<dbReference type="InterPro" id="IPR044068">
    <property type="entry name" value="CB"/>
</dbReference>
<evidence type="ECO:0000313" key="7">
    <source>
        <dbReference type="EMBL" id="GAA4011769.1"/>
    </source>
</evidence>
<feature type="domain" description="Core-binding (CB)" evidence="6">
    <location>
        <begin position="30"/>
        <end position="107"/>
    </location>
</feature>
<organism evidence="7 8">
    <name type="scientific">Actimicrobium antarcticum</name>
    <dbReference type="NCBI Taxonomy" id="1051899"/>
    <lineage>
        <taxon>Bacteria</taxon>
        <taxon>Pseudomonadati</taxon>
        <taxon>Pseudomonadota</taxon>
        <taxon>Betaproteobacteria</taxon>
        <taxon>Burkholderiales</taxon>
        <taxon>Oxalobacteraceae</taxon>
        <taxon>Actimicrobium</taxon>
    </lineage>
</organism>
<evidence type="ECO:0000256" key="4">
    <source>
        <dbReference type="PROSITE-ProRule" id="PRU01248"/>
    </source>
</evidence>
<keyword evidence="2 4" id="KW-0238">DNA-binding</keyword>
<dbReference type="InterPro" id="IPR013762">
    <property type="entry name" value="Integrase-like_cat_sf"/>
</dbReference>
<comment type="caution">
    <text evidence="7">The sequence shown here is derived from an EMBL/GenBank/DDBJ whole genome shotgun (WGS) entry which is preliminary data.</text>
</comment>
<evidence type="ECO:0000259" key="6">
    <source>
        <dbReference type="PROSITE" id="PS51900"/>
    </source>
</evidence>
<dbReference type="InterPro" id="IPR011010">
    <property type="entry name" value="DNA_brk_join_enz"/>
</dbReference>
<dbReference type="SUPFAM" id="SSF47823">
    <property type="entry name" value="lambda integrase-like, N-terminal domain"/>
    <property type="match status" value="1"/>
</dbReference>
<dbReference type="RefSeq" id="WP_344761253.1">
    <property type="nucleotide sequence ID" value="NZ_BAAAZE010000001.1"/>
</dbReference>
<feature type="domain" description="Tyr recombinase" evidence="5">
    <location>
        <begin position="133"/>
        <end position="330"/>
    </location>
</feature>
<name>A0ABP7SHW3_9BURK</name>
<keyword evidence="8" id="KW-1185">Reference proteome</keyword>
<dbReference type="Gene3D" id="1.10.443.10">
    <property type="entry name" value="Intergrase catalytic core"/>
    <property type="match status" value="1"/>
</dbReference>
<dbReference type="Pfam" id="PF00589">
    <property type="entry name" value="Phage_integrase"/>
    <property type="match status" value="1"/>
</dbReference>
<proteinExistence type="predicted"/>
<reference evidence="8" key="1">
    <citation type="journal article" date="2019" name="Int. J. Syst. Evol. Microbiol.">
        <title>The Global Catalogue of Microorganisms (GCM) 10K type strain sequencing project: providing services to taxonomists for standard genome sequencing and annotation.</title>
        <authorList>
            <consortium name="The Broad Institute Genomics Platform"/>
            <consortium name="The Broad Institute Genome Sequencing Center for Infectious Disease"/>
            <person name="Wu L."/>
            <person name="Ma J."/>
        </authorList>
    </citation>
    <scope>NUCLEOTIDE SEQUENCE [LARGE SCALE GENOMIC DNA]</scope>
    <source>
        <strain evidence="8">JCM 16673</strain>
    </source>
</reference>
<evidence type="ECO:0000256" key="3">
    <source>
        <dbReference type="ARBA" id="ARBA00023172"/>
    </source>
</evidence>
<evidence type="ECO:0000313" key="8">
    <source>
        <dbReference type="Proteomes" id="UP001501353"/>
    </source>
</evidence>
<dbReference type="EMBL" id="BAAAZE010000001">
    <property type="protein sequence ID" value="GAA4011769.1"/>
    <property type="molecule type" value="Genomic_DNA"/>
</dbReference>
<protein>
    <submittedName>
        <fullName evidence="7">Site-specific integrase</fullName>
    </submittedName>
</protein>
<sequence>MNDLISAKPATSHPADVLLDGIDPLSAPLITDAELAARHRLFLAAATSDNTRRAYRSAIRHFLTWGGALPADETMVIRYLLAYAGLLNPRTLALRITALSQWHRHQGFPDTPSSLTVRKTLVGIERVHGKPKEKAKALPLEDLERIVIHLTGLDTLTAVRDNALLQLGFFGGYRRSELVALRIAHLAWEPEGLVITLPRSKTDQQGQGIIKAIPYGDSTCCPASALRKWLAHADITAGPLFRSISKWHAVGTGAMHPGSVNTILERCARLVGLGYLPELSSHSLRRGMATSAHRAGANFQDIKRQGGWRHDGTVQGYIEEAGRFVGNAAGSLLRK</sequence>
<keyword evidence="1" id="KW-0229">DNA integration</keyword>
<dbReference type="PANTHER" id="PTHR34605">
    <property type="entry name" value="PHAGE_INTEGRASE DOMAIN-CONTAINING PROTEIN"/>
    <property type="match status" value="1"/>
</dbReference>
<accession>A0ABP7SHW3</accession>
<dbReference type="Gene3D" id="1.10.150.130">
    <property type="match status" value="1"/>
</dbReference>
<evidence type="ECO:0000259" key="5">
    <source>
        <dbReference type="PROSITE" id="PS51898"/>
    </source>
</evidence>
<dbReference type="InterPro" id="IPR010998">
    <property type="entry name" value="Integrase_recombinase_N"/>
</dbReference>
<dbReference type="PANTHER" id="PTHR34605:SF3">
    <property type="entry name" value="P CELL-TYPE AGGLUTINATION PROTEIN MAP4-LIKE-RELATED"/>
    <property type="match status" value="1"/>
</dbReference>
<keyword evidence="3" id="KW-0233">DNA recombination</keyword>
<dbReference type="Proteomes" id="UP001501353">
    <property type="component" value="Unassembled WGS sequence"/>
</dbReference>
<dbReference type="CDD" id="cd00799">
    <property type="entry name" value="INT_Cre_C"/>
    <property type="match status" value="1"/>
</dbReference>
<evidence type="ECO:0000256" key="1">
    <source>
        <dbReference type="ARBA" id="ARBA00022908"/>
    </source>
</evidence>
<dbReference type="SUPFAM" id="SSF56349">
    <property type="entry name" value="DNA breaking-rejoining enzymes"/>
    <property type="match status" value="1"/>
</dbReference>
<evidence type="ECO:0000256" key="2">
    <source>
        <dbReference type="ARBA" id="ARBA00023125"/>
    </source>
</evidence>
<dbReference type="InterPro" id="IPR002104">
    <property type="entry name" value="Integrase_catalytic"/>
</dbReference>
<dbReference type="InterPro" id="IPR052925">
    <property type="entry name" value="Phage_Integrase-like_Recomb"/>
</dbReference>